<dbReference type="PANTHER" id="PTHR38364">
    <property type="entry name" value="OSJNBA0022H21.9 PROTEIN"/>
    <property type="match status" value="1"/>
</dbReference>
<evidence type="ECO:0000313" key="3">
    <source>
        <dbReference type="EMBL" id="KAJ4980625.1"/>
    </source>
</evidence>
<sequence length="540" mass="61603">MEETNWVQRIQALTHVLTNPTTNPSLHSQLFISTQIPCYLNWSYPPVLCNKDQQSNNTFPSLHLRWGFFLFLKRVSRLGAPETSWRSKCPFQQPPPLILAKGVDEAQWGDEQRIKYFRKRLRRKRLINMAQRRILGKRPHGSSSRAPQPPVPQLDEHWFRSIEAQARFPWFDNKSIESGRWVNLEQLDRFDVRAAFDRLGWLPVISYTDTTRPNLVKHFFANLELHGDVNDPNQSRDLRISSYVRGVPISFNTHQLADLLGVPNDGDLVYCPPKAKGYLTEDLRREIAHQILNPGAPMKAASLRPIPRVYNHIIQHNIVPQSDHYSELSQLTQYITYCVCTGERVSLPYLIIRTMHQATLADQASNLPYGRLITSLLRHLGVSMRGEVTAEDTMTSDIDWDAIQRMQMVDLPVSDDELEARPRPLGRVAAAAVAAANAAYAAELERDDDEDRAEDVPVPAPQPTPAAPPSTSTAGPSQPPSDTMMSMMMEIRDTQREMSRYLAQLARSLRVTQDQMHWLKVAYERDYDIADPIPPRPPTP</sequence>
<dbReference type="AlphaFoldDB" id="A0A9Q0R2L2"/>
<reference evidence="3" key="1">
    <citation type="journal article" date="2023" name="Plant J.">
        <title>The genome of the king protea, Protea cynaroides.</title>
        <authorList>
            <person name="Chang J."/>
            <person name="Duong T.A."/>
            <person name="Schoeman C."/>
            <person name="Ma X."/>
            <person name="Roodt D."/>
            <person name="Barker N."/>
            <person name="Li Z."/>
            <person name="Van de Peer Y."/>
            <person name="Mizrachi E."/>
        </authorList>
    </citation>
    <scope>NUCLEOTIDE SEQUENCE</scope>
    <source>
        <tissue evidence="3">Young leaves</tissue>
    </source>
</reference>
<dbReference type="PANTHER" id="PTHR38364:SF1">
    <property type="entry name" value="OS04G0475300 PROTEIN"/>
    <property type="match status" value="1"/>
</dbReference>
<feature type="compositionally biased region" description="Pro residues" evidence="1">
    <location>
        <begin position="458"/>
        <end position="468"/>
    </location>
</feature>
<dbReference type="EMBL" id="JAMYWD010000001">
    <property type="protein sequence ID" value="KAJ4980625.1"/>
    <property type="molecule type" value="Genomic_DNA"/>
</dbReference>
<feature type="domain" description="Putative plant transposon protein" evidence="2">
    <location>
        <begin position="198"/>
        <end position="382"/>
    </location>
</feature>
<dbReference type="OrthoDB" id="679818at2759"/>
<keyword evidence="4" id="KW-1185">Reference proteome</keyword>
<evidence type="ECO:0000256" key="1">
    <source>
        <dbReference type="SAM" id="MobiDB-lite"/>
    </source>
</evidence>
<dbReference type="Proteomes" id="UP001141806">
    <property type="component" value="Unassembled WGS sequence"/>
</dbReference>
<gene>
    <name evidence="3" type="ORF">NE237_031462</name>
</gene>
<dbReference type="InterPro" id="IPR046796">
    <property type="entry name" value="Transposase_32_dom"/>
</dbReference>
<dbReference type="Pfam" id="PF20167">
    <property type="entry name" value="Transposase_32"/>
    <property type="match status" value="1"/>
</dbReference>
<organism evidence="3 4">
    <name type="scientific">Protea cynaroides</name>
    <dbReference type="NCBI Taxonomy" id="273540"/>
    <lineage>
        <taxon>Eukaryota</taxon>
        <taxon>Viridiplantae</taxon>
        <taxon>Streptophyta</taxon>
        <taxon>Embryophyta</taxon>
        <taxon>Tracheophyta</taxon>
        <taxon>Spermatophyta</taxon>
        <taxon>Magnoliopsida</taxon>
        <taxon>Proteales</taxon>
        <taxon>Proteaceae</taxon>
        <taxon>Protea</taxon>
    </lineage>
</organism>
<comment type="caution">
    <text evidence="3">The sequence shown here is derived from an EMBL/GenBank/DDBJ whole genome shotgun (WGS) entry which is preliminary data.</text>
</comment>
<protein>
    <recommendedName>
        <fullName evidence="2">Putative plant transposon protein domain-containing protein</fullName>
    </recommendedName>
</protein>
<evidence type="ECO:0000313" key="4">
    <source>
        <dbReference type="Proteomes" id="UP001141806"/>
    </source>
</evidence>
<evidence type="ECO:0000259" key="2">
    <source>
        <dbReference type="Pfam" id="PF20167"/>
    </source>
</evidence>
<proteinExistence type="predicted"/>
<feature type="region of interest" description="Disordered" evidence="1">
    <location>
        <begin position="441"/>
        <end position="484"/>
    </location>
</feature>
<name>A0A9Q0R2L2_9MAGN</name>
<accession>A0A9Q0R2L2</accession>